<organism evidence="1 2">
    <name type="scientific">Trichinella nativa</name>
    <dbReference type="NCBI Taxonomy" id="6335"/>
    <lineage>
        <taxon>Eukaryota</taxon>
        <taxon>Metazoa</taxon>
        <taxon>Ecdysozoa</taxon>
        <taxon>Nematoda</taxon>
        <taxon>Enoplea</taxon>
        <taxon>Dorylaimia</taxon>
        <taxon>Trichinellida</taxon>
        <taxon>Trichinellidae</taxon>
        <taxon>Trichinella</taxon>
    </lineage>
</organism>
<evidence type="ECO:0000313" key="2">
    <source>
        <dbReference type="Proteomes" id="UP000243006"/>
    </source>
</evidence>
<protein>
    <submittedName>
        <fullName evidence="1">Uncharacterized protein</fullName>
    </submittedName>
</protein>
<name>A0A1Y3ER64_9BILA</name>
<dbReference type="Proteomes" id="UP000243006">
    <property type="component" value="Unassembled WGS sequence"/>
</dbReference>
<sequence>MTTDKRTNEQFCCRQNSQRTTIHTFTSQKIFFTSSVRISHRHAGFVQLANS</sequence>
<gene>
    <name evidence="1" type="ORF">D917_06769</name>
</gene>
<dbReference type="AlphaFoldDB" id="A0A1Y3ER64"/>
<reference evidence="1 2" key="1">
    <citation type="submission" date="2015-04" db="EMBL/GenBank/DDBJ databases">
        <title>Draft genome of the roundworm Trichinella nativa.</title>
        <authorList>
            <person name="Mitreva M."/>
        </authorList>
    </citation>
    <scope>NUCLEOTIDE SEQUENCE [LARGE SCALE GENOMIC DNA]</scope>
    <source>
        <strain evidence="1 2">ISS45</strain>
    </source>
</reference>
<proteinExistence type="predicted"/>
<dbReference type="EMBL" id="LVZM01003947">
    <property type="protein sequence ID" value="OUC47662.1"/>
    <property type="molecule type" value="Genomic_DNA"/>
</dbReference>
<accession>A0A1Y3ER64</accession>
<comment type="caution">
    <text evidence="1">The sequence shown here is derived from an EMBL/GenBank/DDBJ whole genome shotgun (WGS) entry which is preliminary data.</text>
</comment>
<evidence type="ECO:0000313" key="1">
    <source>
        <dbReference type="EMBL" id="OUC47662.1"/>
    </source>
</evidence>